<sequence>MPMKFLRALVCIQLWFAAAGSMLYAQSPANDTLKISISQAEDQFLKNNLQLIAQRYNIDIASAQIITARLFNNPNFSFSNGIYASEVPNAYHEQTFGLAQLFTTAGKRNKNIQLAKINVQQAQYQFFDLLRTLRYTLRSDFYNIYYQEQSAQVYTQAIQSLTKTLGAFKEQFAKGNIAEKEVLRIQSELYSLENEYNDLQTGIDTTQREFKMLIRATPTAYVVPQYNGDLTGTQLVTAVPYQRLLDSAYANRYDLKSARTQVDYDNLNLRLQKANAVPDLTFNVGYDRLAAYGNNFLGAGVSFDLPFFNRNQGNIRQARVNIDQSKTQLQLQQNQVENDVATQYKTALRLEQLANSFDPKFRQDFTRLIQGVYRNYQMRNISLLEFLDFYDSYKTNILQSNNLQYSRLNSLEQLNYVTGTQFFNQQ</sequence>
<accession>A0A7L5E5K8</accession>
<evidence type="ECO:0000256" key="1">
    <source>
        <dbReference type="ARBA" id="ARBA00007613"/>
    </source>
</evidence>
<dbReference type="GO" id="GO:0015562">
    <property type="term" value="F:efflux transmembrane transporter activity"/>
    <property type="evidence" value="ECO:0007669"/>
    <property type="project" value="InterPro"/>
</dbReference>
<evidence type="ECO:0000313" key="3">
    <source>
        <dbReference type="EMBL" id="QJD97054.1"/>
    </source>
</evidence>
<proteinExistence type="inferred from homology"/>
<dbReference type="KEGG" id="mrob:HH214_14845"/>
<gene>
    <name evidence="3" type="ORF">HH214_14845</name>
</gene>
<protein>
    <submittedName>
        <fullName evidence="3">TolC family protein</fullName>
    </submittedName>
</protein>
<dbReference type="AlphaFoldDB" id="A0A7L5E5K8"/>
<evidence type="ECO:0000313" key="4">
    <source>
        <dbReference type="Proteomes" id="UP000503278"/>
    </source>
</evidence>
<dbReference type="Gene3D" id="1.20.1600.10">
    <property type="entry name" value="Outer membrane efflux proteins (OEP)"/>
    <property type="match status" value="1"/>
</dbReference>
<keyword evidence="2" id="KW-0732">Signal</keyword>
<dbReference type="EMBL" id="CP051682">
    <property type="protein sequence ID" value="QJD97054.1"/>
    <property type="molecule type" value="Genomic_DNA"/>
</dbReference>
<reference evidence="3 4" key="1">
    <citation type="submission" date="2020-04" db="EMBL/GenBank/DDBJ databases">
        <title>Genome sequencing of novel species.</title>
        <authorList>
            <person name="Heo J."/>
            <person name="Kim S.-J."/>
            <person name="Kim J.-S."/>
            <person name="Hong S.-B."/>
            <person name="Kwon S.-W."/>
        </authorList>
    </citation>
    <scope>NUCLEOTIDE SEQUENCE [LARGE SCALE GENOMIC DNA]</scope>
    <source>
        <strain evidence="3 4">F39-2</strain>
    </source>
</reference>
<dbReference type="SUPFAM" id="SSF56954">
    <property type="entry name" value="Outer membrane efflux proteins (OEP)"/>
    <property type="match status" value="1"/>
</dbReference>
<dbReference type="RefSeq" id="WP_169608900.1">
    <property type="nucleotide sequence ID" value="NZ_CP051682.1"/>
</dbReference>
<keyword evidence="4" id="KW-1185">Reference proteome</keyword>
<name>A0A7L5E5K8_9SPHI</name>
<organism evidence="3 4">
    <name type="scientific">Mucilaginibacter robiniae</name>
    <dbReference type="NCBI Taxonomy" id="2728022"/>
    <lineage>
        <taxon>Bacteria</taxon>
        <taxon>Pseudomonadati</taxon>
        <taxon>Bacteroidota</taxon>
        <taxon>Sphingobacteriia</taxon>
        <taxon>Sphingobacteriales</taxon>
        <taxon>Sphingobacteriaceae</taxon>
        <taxon>Mucilaginibacter</taxon>
    </lineage>
</organism>
<feature type="signal peptide" evidence="2">
    <location>
        <begin position="1"/>
        <end position="25"/>
    </location>
</feature>
<feature type="chain" id="PRO_5029706798" evidence="2">
    <location>
        <begin position="26"/>
        <end position="426"/>
    </location>
</feature>
<dbReference type="InterPro" id="IPR010131">
    <property type="entry name" value="MdtP/NodT-like"/>
</dbReference>
<dbReference type="Proteomes" id="UP000503278">
    <property type="component" value="Chromosome"/>
</dbReference>
<dbReference type="PANTHER" id="PTHR30203">
    <property type="entry name" value="OUTER MEMBRANE CATION EFFLUX PROTEIN"/>
    <property type="match status" value="1"/>
</dbReference>
<evidence type="ECO:0000256" key="2">
    <source>
        <dbReference type="SAM" id="SignalP"/>
    </source>
</evidence>
<dbReference type="InterPro" id="IPR003423">
    <property type="entry name" value="OMP_efflux"/>
</dbReference>
<dbReference type="Pfam" id="PF02321">
    <property type="entry name" value="OEP"/>
    <property type="match status" value="2"/>
</dbReference>
<comment type="similarity">
    <text evidence="1">Belongs to the outer membrane factor (OMF) (TC 1.B.17) family.</text>
</comment>
<dbReference type="PANTHER" id="PTHR30203:SF23">
    <property type="entry name" value="OUTER MEMBRANE EFFLUX PROTEIN"/>
    <property type="match status" value="1"/>
</dbReference>